<comment type="caution">
    <text evidence="6">The sequence shown here is derived from an EMBL/GenBank/DDBJ whole genome shotgun (WGS) entry which is preliminary data.</text>
</comment>
<accession>A0A2M7XGV7</accession>
<evidence type="ECO:0000256" key="3">
    <source>
        <dbReference type="ARBA" id="ARBA00022695"/>
    </source>
</evidence>
<dbReference type="InterPro" id="IPR014729">
    <property type="entry name" value="Rossmann-like_a/b/a_fold"/>
</dbReference>
<organism evidence="6 7">
    <name type="scientific">Candidatus Uhrbacteria bacterium CG_4_9_14_3_um_filter_36_7</name>
    <dbReference type="NCBI Taxonomy" id="1975033"/>
    <lineage>
        <taxon>Bacteria</taxon>
        <taxon>Candidatus Uhriibacteriota</taxon>
    </lineage>
</organism>
<dbReference type="PANTHER" id="PTHR21342:SF0">
    <property type="entry name" value="BIFUNCTIONAL NMN ADENYLYLTRANSFERASE_NUDIX HYDROLASE"/>
    <property type="match status" value="1"/>
</dbReference>
<comment type="subcellular location">
    <subcellularLocation>
        <location evidence="4">Cytoplasm</location>
    </subcellularLocation>
</comment>
<dbReference type="Proteomes" id="UP000229749">
    <property type="component" value="Unassembled WGS sequence"/>
</dbReference>
<proteinExistence type="inferred from homology"/>
<dbReference type="AlphaFoldDB" id="A0A2M7XGV7"/>
<gene>
    <name evidence="6" type="ORF">CO172_03415</name>
</gene>
<feature type="domain" description="Cytidyltransferase-like" evidence="5">
    <location>
        <begin position="6"/>
        <end position="135"/>
    </location>
</feature>
<keyword evidence="3 4" id="KW-0548">Nucleotidyltransferase</keyword>
<evidence type="ECO:0000256" key="1">
    <source>
        <dbReference type="ARBA" id="ARBA00010124"/>
    </source>
</evidence>
<dbReference type="InterPro" id="IPR006418">
    <property type="entry name" value="NMN_Atrans_arc"/>
</dbReference>
<dbReference type="GO" id="GO:0005737">
    <property type="term" value="C:cytoplasm"/>
    <property type="evidence" value="ECO:0007669"/>
    <property type="project" value="UniProtKB-SubCell"/>
</dbReference>
<dbReference type="InterPro" id="IPR004821">
    <property type="entry name" value="Cyt_trans-like"/>
</dbReference>
<dbReference type="Pfam" id="PF01467">
    <property type="entry name" value="CTP_transf_like"/>
    <property type="match status" value="1"/>
</dbReference>
<keyword evidence="4" id="KW-0547">Nucleotide-binding</keyword>
<dbReference type="GO" id="GO:0000309">
    <property type="term" value="F:nicotinamide-nucleotide adenylyltransferase activity"/>
    <property type="evidence" value="ECO:0007669"/>
    <property type="project" value="UniProtKB-UniRule"/>
</dbReference>
<sequence length="166" mass="18997">MSHTCLFIGRFQPFHKGHLMVLKGMVKVCGRVVIGIENPNAPFSFENPFSFEERKEMIQRSLQDEDLIPKFNIDLIAIPDHALDKTWADQCLQTVQDVDTIWTGNEDVKKCFEDKNVKIQMIKEVPGISSTIIREAIKNSEDWKKKVPDAVVQVIVEVGGVQRMRD</sequence>
<keyword evidence="2 4" id="KW-0808">Transferase</keyword>
<name>A0A2M7XGV7_9BACT</name>
<dbReference type="EC" id="2.7.7.1" evidence="4"/>
<dbReference type="UniPathway" id="UPA00253">
    <property type="reaction ID" value="UER00600"/>
</dbReference>
<dbReference type="NCBIfam" id="TIGR00125">
    <property type="entry name" value="cyt_tran_rel"/>
    <property type="match status" value="1"/>
</dbReference>
<evidence type="ECO:0000259" key="5">
    <source>
        <dbReference type="Pfam" id="PF01467"/>
    </source>
</evidence>
<protein>
    <recommendedName>
        <fullName evidence="4">Nicotinamide-nucleotide adenylyltransferase</fullName>
        <ecNumber evidence="4">2.7.7.1</ecNumber>
    </recommendedName>
    <alternativeName>
        <fullName evidence="4">NAD(+) diphosphorylase</fullName>
    </alternativeName>
    <alternativeName>
        <fullName evidence="4">NAD(+) pyrophosphorylase</fullName>
    </alternativeName>
    <alternativeName>
        <fullName evidence="4">NMN adenylyltransferase</fullName>
    </alternativeName>
</protein>
<dbReference type="PANTHER" id="PTHR21342">
    <property type="entry name" value="PHOSPHOPANTETHEINE ADENYLYLTRANSFERASE"/>
    <property type="match status" value="1"/>
</dbReference>
<evidence type="ECO:0000313" key="7">
    <source>
        <dbReference type="Proteomes" id="UP000229749"/>
    </source>
</evidence>
<evidence type="ECO:0000256" key="2">
    <source>
        <dbReference type="ARBA" id="ARBA00022679"/>
    </source>
</evidence>
<keyword evidence="4" id="KW-0067">ATP-binding</keyword>
<comment type="catalytic activity">
    <reaction evidence="4">
        <text>beta-nicotinamide D-ribonucleotide + ATP + H(+) = diphosphate + NAD(+)</text>
        <dbReference type="Rhea" id="RHEA:21360"/>
        <dbReference type="ChEBI" id="CHEBI:14649"/>
        <dbReference type="ChEBI" id="CHEBI:15378"/>
        <dbReference type="ChEBI" id="CHEBI:30616"/>
        <dbReference type="ChEBI" id="CHEBI:33019"/>
        <dbReference type="ChEBI" id="CHEBI:57540"/>
        <dbReference type="EC" id="2.7.7.1"/>
    </reaction>
</comment>
<dbReference type="GO" id="GO:0005524">
    <property type="term" value="F:ATP binding"/>
    <property type="evidence" value="ECO:0007669"/>
    <property type="project" value="UniProtKB-KW"/>
</dbReference>
<dbReference type="GO" id="GO:0009435">
    <property type="term" value="P:NAD+ biosynthetic process"/>
    <property type="evidence" value="ECO:0007669"/>
    <property type="project" value="UniProtKB-UniRule"/>
</dbReference>
<dbReference type="Gene3D" id="3.40.50.620">
    <property type="entry name" value="HUPs"/>
    <property type="match status" value="1"/>
</dbReference>
<reference evidence="7" key="1">
    <citation type="submission" date="2017-09" db="EMBL/GenBank/DDBJ databases">
        <title>Depth-based differentiation of microbial function through sediment-hosted aquifers and enrichment of novel symbionts in the deep terrestrial subsurface.</title>
        <authorList>
            <person name="Probst A.J."/>
            <person name="Ladd B."/>
            <person name="Jarett J.K."/>
            <person name="Geller-Mcgrath D.E."/>
            <person name="Sieber C.M.K."/>
            <person name="Emerson J.B."/>
            <person name="Anantharaman K."/>
            <person name="Thomas B.C."/>
            <person name="Malmstrom R."/>
            <person name="Stieglmeier M."/>
            <person name="Klingl A."/>
            <person name="Woyke T."/>
            <person name="Ryan C.M."/>
            <person name="Banfield J.F."/>
        </authorList>
    </citation>
    <scope>NUCLEOTIDE SEQUENCE [LARGE SCALE GENOMIC DNA]</scope>
</reference>
<keyword evidence="4" id="KW-0520">NAD</keyword>
<comment type="similarity">
    <text evidence="1 4">Belongs to the archaeal NMN adenylyltransferase family.</text>
</comment>
<keyword evidence="4" id="KW-0963">Cytoplasm</keyword>
<dbReference type="HAMAP" id="MF_00243">
    <property type="entry name" value="NMN_adenylyltr"/>
    <property type="match status" value="1"/>
</dbReference>
<dbReference type="EMBL" id="PFWS01000052">
    <property type="protein sequence ID" value="PJA46976.1"/>
    <property type="molecule type" value="Genomic_DNA"/>
</dbReference>
<comment type="pathway">
    <text evidence="4">Cofactor biosynthesis; NAD(+) biosynthesis; NAD(+) from nicotinamide D-ribonucleotide: step 1/1.</text>
</comment>
<keyword evidence="4" id="KW-0662">Pyridine nucleotide biosynthesis</keyword>
<evidence type="ECO:0000313" key="6">
    <source>
        <dbReference type="EMBL" id="PJA46976.1"/>
    </source>
</evidence>
<evidence type="ECO:0000256" key="4">
    <source>
        <dbReference type="HAMAP-Rule" id="MF_00243"/>
    </source>
</evidence>
<dbReference type="SUPFAM" id="SSF52374">
    <property type="entry name" value="Nucleotidylyl transferase"/>
    <property type="match status" value="1"/>
</dbReference>